<dbReference type="RefSeq" id="WP_131780721.1">
    <property type="nucleotide sequence ID" value="NZ_CAAAJA010000009.1"/>
</dbReference>
<dbReference type="PROSITE" id="PS51257">
    <property type="entry name" value="PROKAR_LIPOPROTEIN"/>
    <property type="match status" value="1"/>
</dbReference>
<feature type="chain" id="PRO_5043623244" evidence="1">
    <location>
        <begin position="19"/>
        <end position="60"/>
    </location>
</feature>
<gene>
    <name evidence="2" type="ORF">E3983_02260</name>
</gene>
<dbReference type="EMBL" id="CP038254">
    <property type="protein sequence ID" value="QBR83286.1"/>
    <property type="molecule type" value="Genomic_DNA"/>
</dbReference>
<evidence type="ECO:0000313" key="2">
    <source>
        <dbReference type="EMBL" id="QBR83286.1"/>
    </source>
</evidence>
<accession>A0AAX1EDT7</accession>
<evidence type="ECO:0000313" key="3">
    <source>
        <dbReference type="Proteomes" id="UP000295517"/>
    </source>
</evidence>
<sequence length="60" mass="6172">MKKIIIALMLVSSTAVLSSCGFSNTGCRTACTPVCAPTCATTTTYTYSSCGMGVCGTGWY</sequence>
<name>A0AAX1EDT7_9GAMM</name>
<evidence type="ECO:0000256" key="1">
    <source>
        <dbReference type="SAM" id="SignalP"/>
    </source>
</evidence>
<proteinExistence type="predicted"/>
<keyword evidence="1" id="KW-0732">Signal</keyword>
<reference evidence="2 3" key="1">
    <citation type="submission" date="2019-03" db="EMBL/GenBank/DDBJ databases">
        <title>Diverse conjugative elements silence natural transformation in Legionella species.</title>
        <authorList>
            <person name="Durieux I."/>
            <person name="Ginevra C."/>
            <person name="Attaiech L."/>
            <person name="Picq K."/>
            <person name="Juan P.A."/>
            <person name="Jarraud S."/>
            <person name="Charpentier X."/>
        </authorList>
    </citation>
    <scope>NUCLEOTIDE SEQUENCE [LARGE SCALE GENOMIC DNA]</scope>
    <source>
        <strain evidence="2 3">HL-0427-4011</strain>
    </source>
</reference>
<organism evidence="2 3">
    <name type="scientific">Legionella israelensis</name>
    <dbReference type="NCBI Taxonomy" id="454"/>
    <lineage>
        <taxon>Bacteria</taxon>
        <taxon>Pseudomonadati</taxon>
        <taxon>Pseudomonadota</taxon>
        <taxon>Gammaproteobacteria</taxon>
        <taxon>Legionellales</taxon>
        <taxon>Legionellaceae</taxon>
        <taxon>Legionella</taxon>
    </lineage>
</organism>
<dbReference type="AlphaFoldDB" id="A0AAX1EDT7"/>
<feature type="signal peptide" evidence="1">
    <location>
        <begin position="1"/>
        <end position="18"/>
    </location>
</feature>
<dbReference type="Proteomes" id="UP000295517">
    <property type="component" value="Chromosome"/>
</dbReference>
<protein>
    <submittedName>
        <fullName evidence="2">Uncharacterized protein</fullName>
    </submittedName>
</protein>